<dbReference type="PROSITE" id="PS51409">
    <property type="entry name" value="ARGINASE_2"/>
    <property type="match status" value="1"/>
</dbReference>
<evidence type="ECO:0000256" key="4">
    <source>
        <dbReference type="PROSITE-ProRule" id="PRU00742"/>
    </source>
</evidence>
<dbReference type="PANTHER" id="PTHR43782:SF3">
    <property type="entry name" value="ARGINASE"/>
    <property type="match status" value="1"/>
</dbReference>
<dbReference type="Gene3D" id="3.40.800.10">
    <property type="entry name" value="Ureohydrolase domain"/>
    <property type="match status" value="1"/>
</dbReference>
<keyword evidence="2" id="KW-0378">Hydrolase</keyword>
<dbReference type="PANTHER" id="PTHR43782">
    <property type="entry name" value="ARGINASE"/>
    <property type="match status" value="1"/>
</dbReference>
<dbReference type="InterPro" id="IPR023696">
    <property type="entry name" value="Ureohydrolase_dom_sf"/>
</dbReference>
<dbReference type="RefSeq" id="WP_106188093.1">
    <property type="nucleotide sequence ID" value="NZ_PVTF01000004.1"/>
</dbReference>
<keyword evidence="6" id="KW-1185">Reference proteome</keyword>
<comment type="caution">
    <text evidence="5">The sequence shown here is derived from an EMBL/GenBank/DDBJ whole genome shotgun (WGS) entry which is preliminary data.</text>
</comment>
<protein>
    <submittedName>
        <fullName evidence="5">Arginase</fullName>
    </submittedName>
</protein>
<dbReference type="EMBL" id="PVTF01000004">
    <property type="protein sequence ID" value="PRY42726.1"/>
    <property type="molecule type" value="Genomic_DNA"/>
</dbReference>
<sequence length="277" mass="28696">MPEVHSVPQRQGAVVARAESLPSGGRALAKLAGEVLGADVRAVPVGEHGSPVVDGIADREVLLANRAAQRAALKTRSKVLTIGGDCGVELEPVRAARERYGRTLGLAWFDAHGDLHTPATSPSGAFHGMVLRALLGDGDPDFAATPRIGRNKAVLLGTRSMEPAEREQVWRGTVRYLPAHAARRSGMAGSAVLETDSDEVYLHVDLDVLDPTEFDGVGCPSPGGLTVAQLVGSIRAIAAATPVIGAGITECATDDPEALRVLVPLLEAVGACLGFGS</sequence>
<dbReference type="AlphaFoldDB" id="A0A2T0TAP0"/>
<evidence type="ECO:0000313" key="6">
    <source>
        <dbReference type="Proteomes" id="UP000239494"/>
    </source>
</evidence>
<proteinExistence type="inferred from homology"/>
<dbReference type="SUPFAM" id="SSF52768">
    <property type="entry name" value="Arginase/deacetylase"/>
    <property type="match status" value="1"/>
</dbReference>
<dbReference type="GO" id="GO:0005829">
    <property type="term" value="C:cytosol"/>
    <property type="evidence" value="ECO:0007669"/>
    <property type="project" value="TreeGrafter"/>
</dbReference>
<dbReference type="GO" id="GO:0004053">
    <property type="term" value="F:arginase activity"/>
    <property type="evidence" value="ECO:0007669"/>
    <property type="project" value="TreeGrafter"/>
</dbReference>
<evidence type="ECO:0000313" key="5">
    <source>
        <dbReference type="EMBL" id="PRY42726.1"/>
    </source>
</evidence>
<evidence type="ECO:0000256" key="1">
    <source>
        <dbReference type="ARBA" id="ARBA00022723"/>
    </source>
</evidence>
<keyword evidence="1" id="KW-0479">Metal-binding</keyword>
<dbReference type="Proteomes" id="UP000239494">
    <property type="component" value="Unassembled WGS sequence"/>
</dbReference>
<dbReference type="CDD" id="cd09999">
    <property type="entry name" value="Arginase-like_1"/>
    <property type="match status" value="1"/>
</dbReference>
<accession>A0A2T0TAP0</accession>
<dbReference type="OrthoDB" id="7331788at2"/>
<comment type="similarity">
    <text evidence="4">Belongs to the arginase family.</text>
</comment>
<keyword evidence="3" id="KW-0464">Manganese</keyword>
<name>A0A2T0TAP0_9PSEU</name>
<dbReference type="Pfam" id="PF00491">
    <property type="entry name" value="Arginase"/>
    <property type="match status" value="1"/>
</dbReference>
<reference evidence="5 6" key="1">
    <citation type="submission" date="2018-03" db="EMBL/GenBank/DDBJ databases">
        <title>Genomic Encyclopedia of Archaeal and Bacterial Type Strains, Phase II (KMG-II): from individual species to whole genera.</title>
        <authorList>
            <person name="Goeker M."/>
        </authorList>
    </citation>
    <scope>NUCLEOTIDE SEQUENCE [LARGE SCALE GENOMIC DNA]</scope>
    <source>
        <strain evidence="5 6">DSM 44720</strain>
    </source>
</reference>
<organism evidence="5 6">
    <name type="scientific">Umezawaea tangerina</name>
    <dbReference type="NCBI Taxonomy" id="84725"/>
    <lineage>
        <taxon>Bacteria</taxon>
        <taxon>Bacillati</taxon>
        <taxon>Actinomycetota</taxon>
        <taxon>Actinomycetes</taxon>
        <taxon>Pseudonocardiales</taxon>
        <taxon>Pseudonocardiaceae</taxon>
        <taxon>Umezawaea</taxon>
    </lineage>
</organism>
<evidence type="ECO:0000256" key="3">
    <source>
        <dbReference type="ARBA" id="ARBA00023211"/>
    </source>
</evidence>
<dbReference type="PRINTS" id="PR00116">
    <property type="entry name" value="ARGINASE"/>
</dbReference>
<dbReference type="InterPro" id="IPR006035">
    <property type="entry name" value="Ureohydrolase"/>
</dbReference>
<gene>
    <name evidence="5" type="ORF">CLV43_104561</name>
</gene>
<evidence type="ECO:0000256" key="2">
    <source>
        <dbReference type="ARBA" id="ARBA00022801"/>
    </source>
</evidence>
<dbReference type="GO" id="GO:0030145">
    <property type="term" value="F:manganese ion binding"/>
    <property type="evidence" value="ECO:0007669"/>
    <property type="project" value="TreeGrafter"/>
</dbReference>